<dbReference type="STRING" id="35608.A0A2U1MIH2"/>
<gene>
    <name evidence="1" type="ORF">CTI12_AA377420</name>
</gene>
<evidence type="ECO:0000313" key="1">
    <source>
        <dbReference type="EMBL" id="PWA61022.1"/>
    </source>
</evidence>
<dbReference type="OrthoDB" id="6159439at2759"/>
<dbReference type="GO" id="GO:0004519">
    <property type="term" value="F:endonuclease activity"/>
    <property type="evidence" value="ECO:0007669"/>
    <property type="project" value="UniProtKB-KW"/>
</dbReference>
<keyword evidence="1" id="KW-0378">Hydrolase</keyword>
<dbReference type="GO" id="GO:0006357">
    <property type="term" value="P:regulation of transcription by RNA polymerase II"/>
    <property type="evidence" value="ECO:0007669"/>
    <property type="project" value="InterPro"/>
</dbReference>
<dbReference type="EMBL" id="PKPP01005204">
    <property type="protein sequence ID" value="PWA61022.1"/>
    <property type="molecule type" value="Genomic_DNA"/>
</dbReference>
<dbReference type="InterPro" id="IPR044977">
    <property type="entry name" value="RLT1-3"/>
</dbReference>
<protein>
    <submittedName>
        <fullName evidence="1">HB1/Asxl, restriction endonuclease HTH domain-containing protein</fullName>
    </submittedName>
</protein>
<dbReference type="PANTHER" id="PTHR36968:SF13">
    <property type="entry name" value="HOMEOBOX-DDT DOMAIN PROTEIN RLT1"/>
    <property type="match status" value="1"/>
</dbReference>
<name>A0A2U1MIH2_ARTAN</name>
<sequence length="98" mass="10781">MPTTEGSQSPLIPVTEGQDGYIAGQTVGQINNNGYNTAERSRLQLKAYIGHKAEEMIFVELQSGGWRLIDSEEVFDALLLLLDTRGPRISFARDAAKN</sequence>
<keyword evidence="2" id="KW-1185">Reference proteome</keyword>
<keyword evidence="1" id="KW-0540">Nuclease</keyword>
<organism evidence="1 2">
    <name type="scientific">Artemisia annua</name>
    <name type="common">Sweet wormwood</name>
    <dbReference type="NCBI Taxonomy" id="35608"/>
    <lineage>
        <taxon>Eukaryota</taxon>
        <taxon>Viridiplantae</taxon>
        <taxon>Streptophyta</taxon>
        <taxon>Embryophyta</taxon>
        <taxon>Tracheophyta</taxon>
        <taxon>Spermatophyta</taxon>
        <taxon>Magnoliopsida</taxon>
        <taxon>eudicotyledons</taxon>
        <taxon>Gunneridae</taxon>
        <taxon>Pentapetalae</taxon>
        <taxon>asterids</taxon>
        <taxon>campanulids</taxon>
        <taxon>Asterales</taxon>
        <taxon>Asteraceae</taxon>
        <taxon>Asteroideae</taxon>
        <taxon>Anthemideae</taxon>
        <taxon>Artemisiinae</taxon>
        <taxon>Artemisia</taxon>
    </lineage>
</organism>
<dbReference type="AlphaFoldDB" id="A0A2U1MIH2"/>
<dbReference type="Proteomes" id="UP000245207">
    <property type="component" value="Unassembled WGS sequence"/>
</dbReference>
<accession>A0A2U1MIH2</accession>
<keyword evidence="1" id="KW-0255">Endonuclease</keyword>
<evidence type="ECO:0000313" key="2">
    <source>
        <dbReference type="Proteomes" id="UP000245207"/>
    </source>
</evidence>
<proteinExistence type="predicted"/>
<dbReference type="PANTHER" id="PTHR36968">
    <property type="entry name" value="HOMEOBOX-DDT DOMAIN PROTEIN RLT2"/>
    <property type="match status" value="1"/>
</dbReference>
<comment type="caution">
    <text evidence="1">The sequence shown here is derived from an EMBL/GenBank/DDBJ whole genome shotgun (WGS) entry which is preliminary data.</text>
</comment>
<reference evidence="1 2" key="1">
    <citation type="journal article" date="2018" name="Mol. Plant">
        <title>The genome of Artemisia annua provides insight into the evolution of Asteraceae family and artemisinin biosynthesis.</title>
        <authorList>
            <person name="Shen Q."/>
            <person name="Zhang L."/>
            <person name="Liao Z."/>
            <person name="Wang S."/>
            <person name="Yan T."/>
            <person name="Shi P."/>
            <person name="Liu M."/>
            <person name="Fu X."/>
            <person name="Pan Q."/>
            <person name="Wang Y."/>
            <person name="Lv Z."/>
            <person name="Lu X."/>
            <person name="Zhang F."/>
            <person name="Jiang W."/>
            <person name="Ma Y."/>
            <person name="Chen M."/>
            <person name="Hao X."/>
            <person name="Li L."/>
            <person name="Tang Y."/>
            <person name="Lv G."/>
            <person name="Zhou Y."/>
            <person name="Sun X."/>
            <person name="Brodelius P.E."/>
            <person name="Rose J.K.C."/>
            <person name="Tang K."/>
        </authorList>
    </citation>
    <scope>NUCLEOTIDE SEQUENCE [LARGE SCALE GENOMIC DNA]</scope>
    <source>
        <strain evidence="2">cv. Huhao1</strain>
        <tissue evidence="1">Leaf</tissue>
    </source>
</reference>